<accession>A0A0C3AX47</accession>
<dbReference type="PANTHER" id="PTHR34365">
    <property type="entry name" value="ENOLASE (DUF1399)"/>
    <property type="match status" value="1"/>
</dbReference>
<dbReference type="EMBL" id="KN824323">
    <property type="protein sequence ID" value="KIM24559.1"/>
    <property type="molecule type" value="Genomic_DNA"/>
</dbReference>
<evidence type="ECO:0000313" key="2">
    <source>
        <dbReference type="Proteomes" id="UP000054097"/>
    </source>
</evidence>
<dbReference type="OrthoDB" id="2684236at2759"/>
<dbReference type="Pfam" id="PF07173">
    <property type="entry name" value="GRDP-like"/>
    <property type="match status" value="1"/>
</dbReference>
<dbReference type="PANTHER" id="PTHR34365:SF7">
    <property type="entry name" value="GLYCINE-RICH DOMAIN-CONTAINING PROTEIN 1"/>
    <property type="match status" value="1"/>
</dbReference>
<dbReference type="AlphaFoldDB" id="A0A0C3AX47"/>
<proteinExistence type="predicted"/>
<reference evidence="2" key="2">
    <citation type="submission" date="2015-01" db="EMBL/GenBank/DDBJ databases">
        <title>Evolutionary Origins and Diversification of the Mycorrhizal Mutualists.</title>
        <authorList>
            <consortium name="DOE Joint Genome Institute"/>
            <consortium name="Mycorrhizal Genomics Consortium"/>
            <person name="Kohler A."/>
            <person name="Kuo A."/>
            <person name="Nagy L.G."/>
            <person name="Floudas D."/>
            <person name="Copeland A."/>
            <person name="Barry K.W."/>
            <person name="Cichocki N."/>
            <person name="Veneault-Fourrey C."/>
            <person name="LaButti K."/>
            <person name="Lindquist E.A."/>
            <person name="Lipzen A."/>
            <person name="Lundell T."/>
            <person name="Morin E."/>
            <person name="Murat C."/>
            <person name="Riley R."/>
            <person name="Ohm R."/>
            <person name="Sun H."/>
            <person name="Tunlid A."/>
            <person name="Henrissat B."/>
            <person name="Grigoriev I.V."/>
            <person name="Hibbett D.S."/>
            <person name="Martin F."/>
        </authorList>
    </citation>
    <scope>NUCLEOTIDE SEQUENCE [LARGE SCALE GENOMIC DNA]</scope>
    <source>
        <strain evidence="2">MAFF 305830</strain>
    </source>
</reference>
<organism evidence="1 2">
    <name type="scientific">Serendipita vermifera MAFF 305830</name>
    <dbReference type="NCBI Taxonomy" id="933852"/>
    <lineage>
        <taxon>Eukaryota</taxon>
        <taxon>Fungi</taxon>
        <taxon>Dikarya</taxon>
        <taxon>Basidiomycota</taxon>
        <taxon>Agaricomycotina</taxon>
        <taxon>Agaricomycetes</taxon>
        <taxon>Sebacinales</taxon>
        <taxon>Serendipitaceae</taxon>
        <taxon>Serendipita</taxon>
    </lineage>
</organism>
<dbReference type="HOGENOM" id="CLU_010103_1_0_1"/>
<reference evidence="1 2" key="1">
    <citation type="submission" date="2014-04" db="EMBL/GenBank/DDBJ databases">
        <authorList>
            <consortium name="DOE Joint Genome Institute"/>
            <person name="Kuo A."/>
            <person name="Zuccaro A."/>
            <person name="Kohler A."/>
            <person name="Nagy L.G."/>
            <person name="Floudas D."/>
            <person name="Copeland A."/>
            <person name="Barry K.W."/>
            <person name="Cichocki N."/>
            <person name="Veneault-Fourrey C."/>
            <person name="LaButti K."/>
            <person name="Lindquist E.A."/>
            <person name="Lipzen A."/>
            <person name="Lundell T."/>
            <person name="Morin E."/>
            <person name="Murat C."/>
            <person name="Sun H."/>
            <person name="Tunlid A."/>
            <person name="Henrissat B."/>
            <person name="Grigoriev I.V."/>
            <person name="Hibbett D.S."/>
            <person name="Martin F."/>
            <person name="Nordberg H.P."/>
            <person name="Cantor M.N."/>
            <person name="Hua S.X."/>
        </authorList>
    </citation>
    <scope>NUCLEOTIDE SEQUENCE [LARGE SCALE GENOMIC DNA]</scope>
    <source>
        <strain evidence="1 2">MAFF 305830</strain>
    </source>
</reference>
<evidence type="ECO:0000313" key="1">
    <source>
        <dbReference type="EMBL" id="KIM24559.1"/>
    </source>
</evidence>
<dbReference type="STRING" id="933852.A0A0C3AX47"/>
<name>A0A0C3AX47_SERVB</name>
<protein>
    <submittedName>
        <fullName evidence="1">Uncharacterized protein</fullName>
    </submittedName>
</protein>
<sequence>MQATEKPPTYSEYPTELPDGFPIAGTNVQPLVNVTELQAHLRLLGAIHKLKQTVQAQEEGIAAKNKDQAWVVFVNRAVHRFYVWASATWSRGSPGLNEAIIPPLDVVMVWHSYLLNPQAYYEDSQRMDTKYCANLQTIQSMPLTLVSSLIDVQTLEAFPPSTERQSFWETTTSLPFAPPLVTGFSDVITLDCPLCLQKNHQVKWISDDEKGFAQPGFEYTCDTCHDVFNKSNVGVRRFTEEVTRRRAGEKVYLSETLLEPRTGKVDTRAADAFTTKVLKHLDDKFKISGPVAPNRIRLEASILAAMVKYDSNTLSIYLHKSVRPDYAPSQKPTQLPRIQRLATAYSNAGLASLDLVGAVLRQGTFVDKMVQLGWTRPGRFDQAIHLAPLVRSIARYHAFLDLMSCHPTSFLVPTLDIDLAWHSHQLKGEGYRNDTMNYLARTPNHEDSVESSTLSTGYDITARIWKERFGVPYSLCGCAPDPGENEKPRRSHFASKIKNILRKPKEENPAPSLVNTRPDLVTLEDDEAGSSHPSEHNTEFGDPKHLLTVYKTYARVDKTTEHVANAGNGVPLDPWRALQADRREKRIKQTHREAFTDSTHGYGQYYPYWGVSMAVPFGFYGGFAYTGAHYGGCGSGCAAGCREAGNNTTGQAGTACMAGAACGGLGGHAHGCGGGADAAGAGAGAGCSGGVSVAQIDYAATNVPSTLGVRWRGE</sequence>
<dbReference type="InterPro" id="IPR009836">
    <property type="entry name" value="GRDP-like"/>
</dbReference>
<dbReference type="Proteomes" id="UP000054097">
    <property type="component" value="Unassembled WGS sequence"/>
</dbReference>
<keyword evidence="2" id="KW-1185">Reference proteome</keyword>
<gene>
    <name evidence="1" type="ORF">M408DRAFT_232819</name>
</gene>